<dbReference type="CTD" id="9945004"/>
<dbReference type="KEGG" id="loa:LOAG_07581"/>
<reference evidence="1" key="1">
    <citation type="submission" date="2012-04" db="EMBL/GenBank/DDBJ databases">
        <title>The Genome Sequence of Loa loa.</title>
        <authorList>
            <consortium name="The Broad Institute Genome Sequencing Platform"/>
            <consortium name="Broad Institute Genome Sequencing Center for Infectious Disease"/>
            <person name="Nutman T.B."/>
            <person name="Fink D.L."/>
            <person name="Russ C."/>
            <person name="Young S."/>
            <person name="Zeng Q."/>
            <person name="Gargeya S."/>
            <person name="Alvarado L."/>
            <person name="Berlin A."/>
            <person name="Chapman S.B."/>
            <person name="Chen Z."/>
            <person name="Freedman E."/>
            <person name="Gellesch M."/>
            <person name="Goldberg J."/>
            <person name="Griggs A."/>
            <person name="Gujja S."/>
            <person name="Heilman E.R."/>
            <person name="Heiman D."/>
            <person name="Howarth C."/>
            <person name="Mehta T."/>
            <person name="Neiman D."/>
            <person name="Pearson M."/>
            <person name="Roberts A."/>
            <person name="Saif S."/>
            <person name="Shea T."/>
            <person name="Shenoy N."/>
            <person name="Sisk P."/>
            <person name="Stolte C."/>
            <person name="Sykes S."/>
            <person name="White J."/>
            <person name="Yandava C."/>
            <person name="Haas B."/>
            <person name="Henn M.R."/>
            <person name="Nusbaum C."/>
            <person name="Birren B."/>
        </authorList>
    </citation>
    <scope>NUCLEOTIDE SEQUENCE [LARGE SCALE GENOMIC DNA]</scope>
</reference>
<evidence type="ECO:0000313" key="1">
    <source>
        <dbReference type="EMBL" id="EFO20906.1"/>
    </source>
</evidence>
<proteinExistence type="predicted"/>
<dbReference type="GeneID" id="9945004"/>
<organism evidence="1">
    <name type="scientific">Loa loa</name>
    <name type="common">Eye worm</name>
    <name type="synonym">Filaria loa</name>
    <dbReference type="NCBI Taxonomy" id="7209"/>
    <lineage>
        <taxon>Eukaryota</taxon>
        <taxon>Metazoa</taxon>
        <taxon>Ecdysozoa</taxon>
        <taxon>Nematoda</taxon>
        <taxon>Chromadorea</taxon>
        <taxon>Rhabditida</taxon>
        <taxon>Spirurina</taxon>
        <taxon>Spiruromorpha</taxon>
        <taxon>Filarioidea</taxon>
        <taxon>Onchocercidae</taxon>
        <taxon>Loa</taxon>
    </lineage>
</organism>
<sequence>MLWCVNFKVDNEISSVCSLVYRNVLFDENVQFDDVMVTAQILAMKRTLPVPPTLGACSIEQDINPRLHHILTGFRRCELNTMLKPCRPYVLIRKVELQR</sequence>
<gene>
    <name evidence="1" type="ORF">LOAG_07581</name>
</gene>
<dbReference type="EMBL" id="JH712102">
    <property type="protein sequence ID" value="EFO20906.1"/>
    <property type="molecule type" value="Genomic_DNA"/>
</dbReference>
<dbReference type="InParanoid" id="A0A1S0TVA1"/>
<name>A0A1S0TVA1_LOALO</name>
<accession>A0A1S0TVA1</accession>
<dbReference type="AlphaFoldDB" id="A0A1S0TVA1"/>
<protein>
    <submittedName>
        <fullName evidence="1">Uncharacterized protein</fullName>
    </submittedName>
</protein>
<dbReference type="RefSeq" id="XP_003143162.1">
    <property type="nucleotide sequence ID" value="XM_003143114.1"/>
</dbReference>